<dbReference type="PANTHER" id="PTHR35610:SF8">
    <property type="entry name" value="3-ISOPROPYLMALATE DEHYDRATASE"/>
    <property type="match status" value="1"/>
</dbReference>
<comment type="caution">
    <text evidence="2">The sequence shown here is derived from an EMBL/GenBank/DDBJ whole genome shotgun (WGS) entry which is preliminary data.</text>
</comment>
<dbReference type="EMBL" id="QKNY01000001">
    <property type="protein sequence ID" value="RJX45176.1"/>
    <property type="molecule type" value="Genomic_DNA"/>
</dbReference>
<dbReference type="InterPro" id="IPR038389">
    <property type="entry name" value="PSMG2_sf"/>
</dbReference>
<gene>
    <name evidence="2" type="ORF">DM826_00310</name>
</gene>
<name>A0A3A6Q3G4_9EURY</name>
<dbReference type="GO" id="GO:0000502">
    <property type="term" value="C:proteasome complex"/>
    <property type="evidence" value="ECO:0007669"/>
    <property type="project" value="UniProtKB-KW"/>
</dbReference>
<sequence>MARIEYQLDDVVLDSPTLIEGFPGVGLVGKIIVDHLIEQLGMEHYANVHCEGIPRVATYQPDSSELVTPVRLYVDSDRELIALQSDVPIKPNAATAFADCVTGWFKTEDVLPIYVSGLPRQPDEQAEPPALYGVGTGGGSEQLAAAGIDTPAEMGMVSGPTGALLSHALDNDTTAVGYIVESDPQFPDPDAAKAVLERGIEPIVDRDIDTSELTDKAAEIEQARKQLLKRMQQATEESSRAEPIRMYQ</sequence>
<dbReference type="PANTHER" id="PTHR35610">
    <property type="entry name" value="3-ISOPROPYLMALATE DEHYDRATASE-RELATED"/>
    <property type="match status" value="1"/>
</dbReference>
<dbReference type="Pfam" id="PF09754">
    <property type="entry name" value="PAC2"/>
    <property type="match status" value="1"/>
</dbReference>
<keyword evidence="3" id="KW-1185">Reference proteome</keyword>
<keyword evidence="2" id="KW-0647">Proteasome</keyword>
<evidence type="ECO:0000313" key="3">
    <source>
        <dbReference type="Proteomes" id="UP000276588"/>
    </source>
</evidence>
<dbReference type="RefSeq" id="WP_120100051.1">
    <property type="nucleotide sequence ID" value="NZ_QKNY01000001.1"/>
</dbReference>
<accession>A0A3A6Q3G4</accession>
<dbReference type="InterPro" id="IPR019151">
    <property type="entry name" value="Proteasome_assmbl_chaperone_2"/>
</dbReference>
<dbReference type="Gene3D" id="3.40.50.10900">
    <property type="entry name" value="PAC-like subunit"/>
    <property type="match status" value="1"/>
</dbReference>
<evidence type="ECO:0000256" key="1">
    <source>
        <dbReference type="SAM" id="MobiDB-lite"/>
    </source>
</evidence>
<dbReference type="SUPFAM" id="SSF159659">
    <property type="entry name" value="Cgl1923-like"/>
    <property type="match status" value="1"/>
</dbReference>
<dbReference type="AlphaFoldDB" id="A0A3A6Q3G4"/>
<dbReference type="Proteomes" id="UP000276588">
    <property type="component" value="Unassembled WGS sequence"/>
</dbReference>
<feature type="compositionally biased region" description="Basic and acidic residues" evidence="1">
    <location>
        <begin position="237"/>
        <end position="248"/>
    </location>
</feature>
<reference evidence="2 3" key="1">
    <citation type="submission" date="2018-06" db="EMBL/GenBank/DDBJ databases">
        <title>Halonotius sp. F13-13 a new haloarchaeeon isolated from a solar saltern from Isla Cristina, Huelva, Spain.</title>
        <authorList>
            <person name="Duran-Viseras A."/>
            <person name="Sanchez-Porro C."/>
            <person name="Ventosa A."/>
        </authorList>
    </citation>
    <scope>NUCLEOTIDE SEQUENCE [LARGE SCALE GENOMIC DNA]</scope>
    <source>
        <strain evidence="2 3">F13-13</strain>
    </source>
</reference>
<evidence type="ECO:0000313" key="2">
    <source>
        <dbReference type="EMBL" id="RJX45176.1"/>
    </source>
</evidence>
<organism evidence="2 3">
    <name type="scientific">Halonotius aquaticus</name>
    <dbReference type="NCBI Taxonomy" id="2216978"/>
    <lineage>
        <taxon>Archaea</taxon>
        <taxon>Methanobacteriati</taxon>
        <taxon>Methanobacteriota</taxon>
        <taxon>Stenosarchaea group</taxon>
        <taxon>Halobacteria</taxon>
        <taxon>Halobacteriales</taxon>
        <taxon>Haloferacaceae</taxon>
        <taxon>Halonotius</taxon>
    </lineage>
</organism>
<protein>
    <submittedName>
        <fullName evidence="2">Proteasome assembly chaperone family protein</fullName>
    </submittedName>
</protein>
<proteinExistence type="predicted"/>
<dbReference type="OrthoDB" id="35908at2157"/>
<feature type="region of interest" description="Disordered" evidence="1">
    <location>
        <begin position="228"/>
        <end position="248"/>
    </location>
</feature>